<dbReference type="PANTHER" id="PTHR48111:SF6">
    <property type="entry name" value="TRANSCRIPTIONAL REGULATORY PROTEIN CREB"/>
    <property type="match status" value="1"/>
</dbReference>
<dbReference type="Proteomes" id="UP000003856">
    <property type="component" value="Unassembled WGS sequence"/>
</dbReference>
<dbReference type="InterPro" id="IPR001789">
    <property type="entry name" value="Sig_transdc_resp-reg_receiver"/>
</dbReference>
<keyword evidence="2" id="KW-0597">Phosphoprotein</keyword>
<evidence type="ECO:0000313" key="6">
    <source>
        <dbReference type="EMBL" id="EER59850.1"/>
    </source>
</evidence>
<dbReference type="InterPro" id="IPR001867">
    <property type="entry name" value="OmpR/PhoB-type_DNA-bd"/>
</dbReference>
<dbReference type="Gene3D" id="1.10.10.10">
    <property type="entry name" value="Winged helix-like DNA-binding domain superfamily/Winged helix DNA-binding domain"/>
    <property type="match status" value="1"/>
</dbReference>
<dbReference type="PANTHER" id="PTHR48111">
    <property type="entry name" value="REGULATOR OF RPOS"/>
    <property type="match status" value="1"/>
</dbReference>
<dbReference type="CDD" id="cd00383">
    <property type="entry name" value="trans_reg_C"/>
    <property type="match status" value="1"/>
</dbReference>
<comment type="caution">
    <text evidence="6">The sequence shown here is derived from an EMBL/GenBank/DDBJ whole genome shotgun (WGS) entry which is preliminary data.</text>
</comment>
<evidence type="ECO:0000256" key="2">
    <source>
        <dbReference type="PROSITE-ProRule" id="PRU00169"/>
    </source>
</evidence>
<dbReference type="InterPro" id="IPR036388">
    <property type="entry name" value="WH-like_DNA-bd_sf"/>
</dbReference>
<dbReference type="SMART" id="SM00448">
    <property type="entry name" value="REC"/>
    <property type="match status" value="1"/>
</dbReference>
<reference evidence="6 7" key="1">
    <citation type="submission" date="2009-05" db="EMBL/GenBank/DDBJ databases">
        <title>The draft genome of Acidovorax delafieldii 2AN.</title>
        <authorList>
            <consortium name="US DOE Joint Genome Institute (JGI-PGF)"/>
            <person name="Lucas S."/>
            <person name="Copeland A."/>
            <person name="Lapidus A."/>
            <person name="Glavina del Rio T."/>
            <person name="Tice H."/>
            <person name="Bruce D."/>
            <person name="Goodwin L."/>
            <person name="Pitluck S."/>
            <person name="Larimer F."/>
            <person name="Land M.L."/>
            <person name="Hauser L."/>
            <person name="Shelobolina E.S."/>
            <person name="Picardal F."/>
            <person name="Roden E."/>
            <person name="Emerson D."/>
        </authorList>
    </citation>
    <scope>NUCLEOTIDE SEQUENCE [LARGE SCALE GENOMIC DNA]</scope>
    <source>
        <strain evidence="6 7">2AN</strain>
    </source>
</reference>
<dbReference type="Pfam" id="PF00486">
    <property type="entry name" value="Trans_reg_C"/>
    <property type="match status" value="1"/>
</dbReference>
<feature type="DNA-binding region" description="OmpR/PhoB-type" evidence="3">
    <location>
        <begin position="136"/>
        <end position="235"/>
    </location>
</feature>
<gene>
    <name evidence="6" type="ORF">AcdelDRAFT_2576</name>
</gene>
<dbReference type="GO" id="GO:0000976">
    <property type="term" value="F:transcription cis-regulatory region binding"/>
    <property type="evidence" value="ECO:0007669"/>
    <property type="project" value="TreeGrafter"/>
</dbReference>
<evidence type="ECO:0000256" key="3">
    <source>
        <dbReference type="PROSITE-ProRule" id="PRU01091"/>
    </source>
</evidence>
<evidence type="ECO:0000256" key="1">
    <source>
        <dbReference type="ARBA" id="ARBA00023125"/>
    </source>
</evidence>
<dbReference type="PATRIC" id="fig|573060.9.peg.2506"/>
<dbReference type="AlphaFoldDB" id="C5T6P6"/>
<evidence type="ECO:0000313" key="7">
    <source>
        <dbReference type="Proteomes" id="UP000003856"/>
    </source>
</evidence>
<dbReference type="EMBL" id="ACQT01000091">
    <property type="protein sequence ID" value="EER59850.1"/>
    <property type="molecule type" value="Genomic_DNA"/>
</dbReference>
<dbReference type="InterPro" id="IPR039420">
    <property type="entry name" value="WalR-like"/>
</dbReference>
<dbReference type="GO" id="GO:0032993">
    <property type="term" value="C:protein-DNA complex"/>
    <property type="evidence" value="ECO:0007669"/>
    <property type="project" value="TreeGrafter"/>
</dbReference>
<name>C5T6P6_ACIDE</name>
<feature type="domain" description="OmpR/PhoB-type" evidence="5">
    <location>
        <begin position="136"/>
        <end position="235"/>
    </location>
</feature>
<protein>
    <submittedName>
        <fullName evidence="6">Two component transcriptional regulator, winged helix family</fullName>
    </submittedName>
</protein>
<evidence type="ECO:0000259" key="5">
    <source>
        <dbReference type="PROSITE" id="PS51755"/>
    </source>
</evidence>
<feature type="modified residue" description="4-aspartylphosphate" evidence="2">
    <location>
        <position position="53"/>
    </location>
</feature>
<sequence length="235" mass="25446">MAAHVLLLEDDPAIARTVAYTLGRDGMAVTHSLLMHDARQQLQSRTFDLLVLDVGLPDGSGLDLLQDLRKGAVHRPGATATPVLVLSARGEELDRVLGLELGADDYLTKPFSPRELAARIKAVLRRAAVPMGVVASAGSAHSGFHDDAAGQRISLHGQPLALTRREYRLLACLLHGAGRIHGRETLLAAAWGNDSESTDRTVDTHIKTLRAKLRELDPTREYISTHRGMGYCLDA</sequence>
<evidence type="ECO:0000259" key="4">
    <source>
        <dbReference type="PROSITE" id="PS50110"/>
    </source>
</evidence>
<dbReference type="SMART" id="SM00862">
    <property type="entry name" value="Trans_reg_C"/>
    <property type="match status" value="1"/>
</dbReference>
<dbReference type="GO" id="GO:0005829">
    <property type="term" value="C:cytosol"/>
    <property type="evidence" value="ECO:0007669"/>
    <property type="project" value="TreeGrafter"/>
</dbReference>
<dbReference type="GO" id="GO:0006355">
    <property type="term" value="P:regulation of DNA-templated transcription"/>
    <property type="evidence" value="ECO:0007669"/>
    <property type="project" value="InterPro"/>
</dbReference>
<keyword evidence="1 3" id="KW-0238">DNA-binding</keyword>
<dbReference type="InterPro" id="IPR016032">
    <property type="entry name" value="Sig_transdc_resp-reg_C-effctor"/>
</dbReference>
<keyword evidence="7" id="KW-1185">Reference proteome</keyword>
<dbReference type="RefSeq" id="WP_005797251.1">
    <property type="nucleotide sequence ID" value="NZ_ACQT01000091.1"/>
</dbReference>
<organism evidence="6 7">
    <name type="scientific">Acidovorax delafieldii 2AN</name>
    <dbReference type="NCBI Taxonomy" id="573060"/>
    <lineage>
        <taxon>Bacteria</taxon>
        <taxon>Pseudomonadati</taxon>
        <taxon>Pseudomonadota</taxon>
        <taxon>Betaproteobacteria</taxon>
        <taxon>Burkholderiales</taxon>
        <taxon>Comamonadaceae</taxon>
        <taxon>Acidovorax</taxon>
    </lineage>
</organism>
<feature type="domain" description="Response regulatory" evidence="4">
    <location>
        <begin position="4"/>
        <end position="124"/>
    </location>
</feature>
<dbReference type="Pfam" id="PF00072">
    <property type="entry name" value="Response_reg"/>
    <property type="match status" value="1"/>
</dbReference>
<dbReference type="Gene3D" id="3.40.50.2300">
    <property type="match status" value="1"/>
</dbReference>
<dbReference type="SUPFAM" id="SSF46894">
    <property type="entry name" value="C-terminal effector domain of the bipartite response regulators"/>
    <property type="match status" value="1"/>
</dbReference>
<dbReference type="InterPro" id="IPR011006">
    <property type="entry name" value="CheY-like_superfamily"/>
</dbReference>
<dbReference type="PROSITE" id="PS50110">
    <property type="entry name" value="RESPONSE_REGULATORY"/>
    <property type="match status" value="1"/>
</dbReference>
<dbReference type="GO" id="GO:0000156">
    <property type="term" value="F:phosphorelay response regulator activity"/>
    <property type="evidence" value="ECO:0007669"/>
    <property type="project" value="TreeGrafter"/>
</dbReference>
<accession>C5T6P6</accession>
<dbReference type="OrthoDB" id="9802426at2"/>
<dbReference type="SUPFAM" id="SSF52172">
    <property type="entry name" value="CheY-like"/>
    <property type="match status" value="1"/>
</dbReference>
<dbReference type="Gene3D" id="6.10.250.690">
    <property type="match status" value="1"/>
</dbReference>
<proteinExistence type="predicted"/>
<dbReference type="PROSITE" id="PS51755">
    <property type="entry name" value="OMPR_PHOB"/>
    <property type="match status" value="1"/>
</dbReference>